<dbReference type="RefSeq" id="WP_189974039.1">
    <property type="nucleotide sequence ID" value="NZ_BMVL01000023.1"/>
</dbReference>
<feature type="region of interest" description="Disordered" evidence="2">
    <location>
        <begin position="1"/>
        <end position="80"/>
    </location>
</feature>
<dbReference type="EMBL" id="JAGGLQ010000001">
    <property type="protein sequence ID" value="MBP2034269.1"/>
    <property type="molecule type" value="Genomic_DNA"/>
</dbReference>
<reference evidence="3 4" key="1">
    <citation type="submission" date="2021-03" db="EMBL/GenBank/DDBJ databases">
        <title>Genomic Encyclopedia of Type Strains, Phase IV (KMG-IV): sequencing the most valuable type-strain genomes for metagenomic binning, comparative biology and taxonomic classification.</title>
        <authorList>
            <person name="Goeker M."/>
        </authorList>
    </citation>
    <scope>NUCLEOTIDE SEQUENCE [LARGE SCALE GENOMIC DNA]</scope>
    <source>
        <strain evidence="3 4">DSM 40526</strain>
    </source>
</reference>
<gene>
    <name evidence="3" type="ORF">J2Z77_000053</name>
</gene>
<feature type="compositionally biased region" description="Polar residues" evidence="2">
    <location>
        <begin position="44"/>
        <end position="69"/>
    </location>
</feature>
<sequence length="147" mass="14890">MSYSERWQELFGPADGGPAMRLASVAPDPGTGGGGAGGGPGNLKHSNGPWTSASGTAGDLRTSTETSRSALGPGHEGIESGAAGLSSVAALKSVLTSWEERLQSVRDECEQLKGTLLTVAKEMGETDAAIKTSFKGVDGAGKADEKR</sequence>
<protein>
    <recommendedName>
        <fullName evidence="5">Excreted virulence factor EspC (Type VII ESX diderm)</fullName>
    </recommendedName>
</protein>
<dbReference type="Proteomes" id="UP001519310">
    <property type="component" value="Unassembled WGS sequence"/>
</dbReference>
<evidence type="ECO:0000256" key="2">
    <source>
        <dbReference type="SAM" id="MobiDB-lite"/>
    </source>
</evidence>
<evidence type="ECO:0000313" key="4">
    <source>
        <dbReference type="Proteomes" id="UP001519310"/>
    </source>
</evidence>
<comment type="caution">
    <text evidence="3">The sequence shown here is derived from an EMBL/GenBank/DDBJ whole genome shotgun (WGS) entry which is preliminary data.</text>
</comment>
<evidence type="ECO:0008006" key="5">
    <source>
        <dbReference type="Google" id="ProtNLM"/>
    </source>
</evidence>
<evidence type="ECO:0000313" key="3">
    <source>
        <dbReference type="EMBL" id="MBP2034269.1"/>
    </source>
</evidence>
<organism evidence="3 4">
    <name type="scientific">Streptomyces avidinii</name>
    <dbReference type="NCBI Taxonomy" id="1895"/>
    <lineage>
        <taxon>Bacteria</taxon>
        <taxon>Bacillati</taxon>
        <taxon>Actinomycetota</taxon>
        <taxon>Actinomycetes</taxon>
        <taxon>Kitasatosporales</taxon>
        <taxon>Streptomycetaceae</taxon>
        <taxon>Streptomyces</taxon>
    </lineage>
</organism>
<name>A0ABS4KZJ2_STRAV</name>
<keyword evidence="1" id="KW-0175">Coiled coil</keyword>
<accession>A0ABS4KZJ2</accession>
<feature type="coiled-coil region" evidence="1">
    <location>
        <begin position="88"/>
        <end position="115"/>
    </location>
</feature>
<feature type="compositionally biased region" description="Gly residues" evidence="2">
    <location>
        <begin position="30"/>
        <end position="41"/>
    </location>
</feature>
<proteinExistence type="predicted"/>
<keyword evidence="4" id="KW-1185">Reference proteome</keyword>
<evidence type="ECO:0000256" key="1">
    <source>
        <dbReference type="SAM" id="Coils"/>
    </source>
</evidence>